<accession>I2H547</accession>
<sequence>MNSNKENIFTAPRTPSPQLKRDSSNILKFNSTTHTNVLKSKITDVPSNASGITARRPLASKDKNVRRTALGQVKSSISSNNSNTNSTNNNDKNKNNMLPMNRLKKYGSVLGYSNNTINSNASKTLILKDIAPLEKDKHIEDEIETRSYEPKELDYEPENYFGFNQEEIDGLNDYTFNFNLQPNNEFDNNDNDDNEADAGDDSLTDDTMSISSLEEIVIGTSTNENNHVNNKNSNMINNIHTKQDQTQSDDELELETMITGHFDGSGLNNQDLFDLLN</sequence>
<feature type="compositionally biased region" description="Low complexity" evidence="1">
    <location>
        <begin position="74"/>
        <end position="90"/>
    </location>
</feature>
<dbReference type="KEGG" id="tbl:TBLA_0E04460"/>
<feature type="region of interest" description="Disordered" evidence="1">
    <location>
        <begin position="181"/>
        <end position="206"/>
    </location>
</feature>
<feature type="compositionally biased region" description="Acidic residues" evidence="1">
    <location>
        <begin position="187"/>
        <end position="204"/>
    </location>
</feature>
<evidence type="ECO:0000313" key="3">
    <source>
        <dbReference type="Proteomes" id="UP000002866"/>
    </source>
</evidence>
<dbReference type="GeneID" id="14496572"/>
<dbReference type="Proteomes" id="UP000002866">
    <property type="component" value="Chromosome 5"/>
</dbReference>
<evidence type="ECO:0000313" key="2">
    <source>
        <dbReference type="EMBL" id="CCH61499.1"/>
    </source>
</evidence>
<organism evidence="2 3">
    <name type="scientific">Henningerozyma blattae (strain ATCC 34711 / CBS 6284 / DSM 70876 / NBRC 10599 / NRRL Y-10934 / UCD 77-7)</name>
    <name type="common">Yeast</name>
    <name type="synonym">Tetrapisispora blattae</name>
    <dbReference type="NCBI Taxonomy" id="1071380"/>
    <lineage>
        <taxon>Eukaryota</taxon>
        <taxon>Fungi</taxon>
        <taxon>Dikarya</taxon>
        <taxon>Ascomycota</taxon>
        <taxon>Saccharomycotina</taxon>
        <taxon>Saccharomycetes</taxon>
        <taxon>Saccharomycetales</taxon>
        <taxon>Saccharomycetaceae</taxon>
        <taxon>Henningerozyma</taxon>
    </lineage>
</organism>
<evidence type="ECO:0000256" key="1">
    <source>
        <dbReference type="SAM" id="MobiDB-lite"/>
    </source>
</evidence>
<reference evidence="2 3" key="1">
    <citation type="journal article" date="2011" name="Proc. Natl. Acad. Sci. U.S.A.">
        <title>Evolutionary erosion of yeast sex chromosomes by mating-type switching accidents.</title>
        <authorList>
            <person name="Gordon J.L."/>
            <person name="Armisen D."/>
            <person name="Proux-Wera E."/>
            <person name="Oheigeartaigh S.S."/>
            <person name="Byrne K.P."/>
            <person name="Wolfe K.H."/>
        </authorList>
    </citation>
    <scope>NUCLEOTIDE SEQUENCE [LARGE SCALE GENOMIC DNA]</scope>
    <source>
        <strain evidence="3">ATCC 34711 / CBS 6284 / DSM 70876 / NBRC 10599 / NRRL Y-10934 / UCD 77-7</strain>
    </source>
</reference>
<protein>
    <submittedName>
        <fullName evidence="2">Uncharacterized protein</fullName>
    </submittedName>
</protein>
<dbReference type="InParanoid" id="I2H547"/>
<name>I2H547_HENB6</name>
<dbReference type="RefSeq" id="XP_004181018.1">
    <property type="nucleotide sequence ID" value="XM_004180970.1"/>
</dbReference>
<feature type="region of interest" description="Disordered" evidence="1">
    <location>
        <begin position="1"/>
        <end position="22"/>
    </location>
</feature>
<proteinExistence type="predicted"/>
<dbReference type="AlphaFoldDB" id="I2H547"/>
<feature type="region of interest" description="Disordered" evidence="1">
    <location>
        <begin position="70"/>
        <end position="97"/>
    </location>
</feature>
<dbReference type="HOGENOM" id="CLU_079150_0_0_1"/>
<dbReference type="EMBL" id="HE806320">
    <property type="protein sequence ID" value="CCH61499.1"/>
    <property type="molecule type" value="Genomic_DNA"/>
</dbReference>
<keyword evidence="3" id="KW-1185">Reference proteome</keyword>
<gene>
    <name evidence="2" type="primary">TBLA0E04460</name>
    <name evidence="2" type="ORF">TBLA_0E04460</name>
</gene>